<keyword evidence="2" id="KW-1185">Reference proteome</keyword>
<proteinExistence type="predicted"/>
<dbReference type="Proteomes" id="UP000793456">
    <property type="component" value="Chromosome V"/>
</dbReference>
<evidence type="ECO:0000313" key="1">
    <source>
        <dbReference type="EMBL" id="TMS19209.1"/>
    </source>
</evidence>
<sequence>MARFVIAEETLLRYTLFFIYLSVCLCQRDCTGVDCPQLHNCIEEVLESGACCSSCLHKGCTCEGYQYYDCINAGFKNGKVPEGDSYFVDYGSTECSCPAGGGRISCHFISCPDIPPNCIEVSEPADGCMQCERVGCVHDGQKYDAGHSFHIDSCRVCHCPNEGGKLMCYPVPNCDPHNVQKPMLAAPTDENSRANSHPYRFDQQGHKDQSTPYHRPPNGNLLFKLPLEKEESEDYDYGPTDFPETYPQSLVFPTQSSSFNKVISVSRDSDRLDRTSALQSFGRQSKLELRERYGVHDHPADREQVTENPLRQEQSTVRLHIHKDTTTSQQPSQGLTSVTFSDLTTQTDSENPLHTLKSSDSVIFPLNEGLGDEKKPPHPHMISESAVHHERGSESKTHYQNASHNVTPRGSVNQINVSHPGRGTDSQTNQQRRSDRVNFPLYMMRNPETPIHPQTSLHDLKELPETVAPESEEGMDEEMEEEKEEEIVTFHSVTGPEGGDVPYKIKSVQQERGHEGSESSDPNSSYEKTTPEPSTSSPKRPEYLTTPMVITTATTQPPVRLTLDESEPTTKPGQRLVNLTHTEDQEEVKEDVTEKQERKEHPVLLIQPDEGPGPESAEDLLQSCCAAGQKWGTENHHCNHMPLLNPDKDSICSVAEKQCCLSSVKESQCDSGMTSARRGDTCEVDEVNQCTDDSYQVCCSCCALGLRVRSEGRGCEAHQYLSYPCALVFLTCCEEDEGPSQIPLRRKQMPRPTSVPRKVSDSKFPKEAFSISATDEAANAVQEQENVDLCQLYLGQLCQHTCTNIWGSYRCGCHQGYILQQDGHSCAPVSPDEDNRVREDSPPVVPTQSTTTTTTTSTTTTTTTTTPARLNPCAENGPCSQQCTVVAGRARCSCFPGFSLMTDGRMCVDVDECVTNTHSCRPSERCMNTVGSFVCELQVTCPAGYQLRNSVCEDIDECVLRTHNCGMGFVCENTLGSFLCNAKNKCVSGFTQDSHGNCIDINECSSLSEPCSLGFNCINTVGSYTCQKKVIMCNHGYHASPDGAKCVDVDECQMGTHRCGVGQICHNLPGSYRCDCQTGYQYDALRKVCTDVNECWRYPGRLCAQTCENTPGSYHCSCTAGFSLAFDGKNCEDVNECDKNPCSQECANIYGSYQCYCRQGYYLKEDGHTCEDIDECSQSIGNLCAFQCVNVAGSYQCSCPPHGYVMSANKRTCRDIDECTTGSHNCSFGQTCYNLQGGFRCLSFHCPPNYKRVSDTRCERSSCPSNSLDCQNSPARITYYQLSFQTNIIIPAQIFRIGPSPAYSGDQIVIGIIKGNEEGYFSTRKLNSFTGAVYLQRQVPKPKDFLIDVEMKLLRQGTFTSFLARIYVFITASTM</sequence>
<reference evidence="1" key="1">
    <citation type="submission" date="2018-11" db="EMBL/GenBank/DDBJ databases">
        <title>The sequence and de novo assembly of Larimichthys crocea genome using PacBio and Hi-C technologies.</title>
        <authorList>
            <person name="Xu P."/>
            <person name="Chen B."/>
            <person name="Zhou Z."/>
            <person name="Ke Q."/>
            <person name="Wu Y."/>
            <person name="Bai H."/>
            <person name="Pu F."/>
        </authorList>
    </citation>
    <scope>NUCLEOTIDE SEQUENCE</scope>
    <source>
        <tissue evidence="1">Muscle</tissue>
    </source>
</reference>
<organism evidence="1 2">
    <name type="scientific">Larimichthys crocea</name>
    <name type="common">Large yellow croaker</name>
    <name type="synonym">Pseudosciaena crocea</name>
    <dbReference type="NCBI Taxonomy" id="215358"/>
    <lineage>
        <taxon>Eukaryota</taxon>
        <taxon>Metazoa</taxon>
        <taxon>Chordata</taxon>
        <taxon>Craniata</taxon>
        <taxon>Vertebrata</taxon>
        <taxon>Euteleostomi</taxon>
        <taxon>Actinopterygii</taxon>
        <taxon>Neopterygii</taxon>
        <taxon>Teleostei</taxon>
        <taxon>Neoteleostei</taxon>
        <taxon>Acanthomorphata</taxon>
        <taxon>Eupercaria</taxon>
        <taxon>Sciaenidae</taxon>
        <taxon>Larimichthys</taxon>
    </lineage>
</organism>
<accession>A0ACD3RJ87</accession>
<comment type="caution">
    <text evidence="1">The sequence shown here is derived from an EMBL/GenBank/DDBJ whole genome shotgun (WGS) entry which is preliminary data.</text>
</comment>
<evidence type="ECO:0000313" key="2">
    <source>
        <dbReference type="Proteomes" id="UP000793456"/>
    </source>
</evidence>
<protein>
    <submittedName>
        <fullName evidence="1">Uncharacterized protein</fullName>
    </submittedName>
</protein>
<dbReference type="EMBL" id="CM011678">
    <property type="protein sequence ID" value="TMS19209.1"/>
    <property type="molecule type" value="Genomic_DNA"/>
</dbReference>
<name>A0ACD3RJ87_LARCR</name>
<gene>
    <name evidence="1" type="ORF">E3U43_003530</name>
</gene>